<dbReference type="PANTHER" id="PTHR45080">
    <property type="entry name" value="CONTACTIN 5"/>
    <property type="match status" value="1"/>
</dbReference>
<dbReference type="PANTHER" id="PTHR45080:SF33">
    <property type="entry name" value="IG-LIKE DOMAIN-CONTAINING PROTEIN"/>
    <property type="match status" value="1"/>
</dbReference>
<dbReference type="PROSITE" id="PS50853">
    <property type="entry name" value="FN3"/>
    <property type="match status" value="1"/>
</dbReference>
<evidence type="ECO:0000256" key="3">
    <source>
        <dbReference type="SAM" id="SignalP"/>
    </source>
</evidence>
<dbReference type="EMBL" id="CAXIEN010000298">
    <property type="protein sequence ID" value="CAL1292080.1"/>
    <property type="molecule type" value="Genomic_DNA"/>
</dbReference>
<dbReference type="GO" id="GO:0030424">
    <property type="term" value="C:axon"/>
    <property type="evidence" value="ECO:0007669"/>
    <property type="project" value="TreeGrafter"/>
</dbReference>
<evidence type="ECO:0000256" key="1">
    <source>
        <dbReference type="ARBA" id="ARBA00022737"/>
    </source>
</evidence>
<evidence type="ECO:0000259" key="4">
    <source>
        <dbReference type="PROSITE" id="PS50835"/>
    </source>
</evidence>
<feature type="domain" description="Ig-like" evidence="4">
    <location>
        <begin position="244"/>
        <end position="341"/>
    </location>
</feature>
<dbReference type="SMART" id="SM00060">
    <property type="entry name" value="FN3"/>
    <property type="match status" value="1"/>
</dbReference>
<dbReference type="Gene3D" id="2.60.40.10">
    <property type="entry name" value="Immunoglobulins"/>
    <property type="match status" value="4"/>
</dbReference>
<feature type="domain" description="Fibronectin type-III" evidence="5">
    <location>
        <begin position="345"/>
        <end position="448"/>
    </location>
</feature>
<protein>
    <submittedName>
        <fullName evidence="6">Uncharacterized protein</fullName>
    </submittedName>
</protein>
<evidence type="ECO:0000313" key="6">
    <source>
        <dbReference type="EMBL" id="CAL1292080.1"/>
    </source>
</evidence>
<dbReference type="Pfam" id="PF07679">
    <property type="entry name" value="I-set"/>
    <property type="match status" value="1"/>
</dbReference>
<dbReference type="GO" id="GO:0007156">
    <property type="term" value="P:homophilic cell adhesion via plasma membrane adhesion molecules"/>
    <property type="evidence" value="ECO:0007669"/>
    <property type="project" value="TreeGrafter"/>
</dbReference>
<evidence type="ECO:0000313" key="7">
    <source>
        <dbReference type="Proteomes" id="UP001497382"/>
    </source>
</evidence>
<dbReference type="SMART" id="SM00409">
    <property type="entry name" value="IG"/>
    <property type="match status" value="3"/>
</dbReference>
<sequence>MLLGKGRRLRFLCAIALLAIHEGATGKTFGDVWSGRVHFFWSEQSTDDPSRMLSTPSNLNVIQGATVLLPCNVLNLDRKVRVWKHLPSRILFSGTISVSRDAKIHLVNGSSLRIDDITPQYAGEYVCFISNHPFLTVTHRIQVLVPPSIEQDPPNGKSIVRKGNPATITCNVSGIPNPVVTWSHEHNGVQSSQLPSGVRQVLSGTQLQISSVDSHHAGLYRCTADNDVGEPAAAVFSFTVLYAPELTVKPEWIHGDEGATVEFLCTCNSAPPSHITWVKGDPKQDTPLQASDRIKLREKLTVPTTTESWLKLQRLRKEDLGSYACVAKNQVGQSFKMVEISGLAEPIQIRGDETGETSFLLTWTAKSYSPIIEYQLKIRRHKSDDEWTDVMIPVSEEGLRQSLFFSHSYNVTGLEPGTRYEAVLQAHNDYGWNRPSETLLFSAGSPPVTEPAEVEQTEPTGLPLYDIELDITDPTYLMQSSVNTFHSFQLIHIVFLIGLWIL</sequence>
<keyword evidence="3" id="KW-0732">Signal</keyword>
<dbReference type="AlphaFoldDB" id="A0AAV2B8Y4"/>
<keyword evidence="2" id="KW-0393">Immunoglobulin domain</keyword>
<dbReference type="PROSITE" id="PS50835">
    <property type="entry name" value="IG_LIKE"/>
    <property type="match status" value="3"/>
</dbReference>
<evidence type="ECO:0000256" key="2">
    <source>
        <dbReference type="ARBA" id="ARBA00023319"/>
    </source>
</evidence>
<dbReference type="InterPro" id="IPR007110">
    <property type="entry name" value="Ig-like_dom"/>
</dbReference>
<dbReference type="Pfam" id="PF00041">
    <property type="entry name" value="fn3"/>
    <property type="match status" value="1"/>
</dbReference>
<dbReference type="GO" id="GO:0008046">
    <property type="term" value="F:axon guidance receptor activity"/>
    <property type="evidence" value="ECO:0007669"/>
    <property type="project" value="TreeGrafter"/>
</dbReference>
<gene>
    <name evidence="6" type="ORF">LARSCL_LOCUS17450</name>
</gene>
<dbReference type="SMART" id="SM00408">
    <property type="entry name" value="IGc2"/>
    <property type="match status" value="3"/>
</dbReference>
<comment type="caution">
    <text evidence="6">The sequence shown here is derived from an EMBL/GenBank/DDBJ whole genome shotgun (WGS) entry which is preliminary data.</text>
</comment>
<feature type="domain" description="Ig-like" evidence="4">
    <location>
        <begin position="49"/>
        <end position="138"/>
    </location>
</feature>
<dbReference type="Pfam" id="PF13927">
    <property type="entry name" value="Ig_3"/>
    <property type="match status" value="1"/>
</dbReference>
<dbReference type="GO" id="GO:0043025">
    <property type="term" value="C:neuronal cell body"/>
    <property type="evidence" value="ECO:0007669"/>
    <property type="project" value="TreeGrafter"/>
</dbReference>
<dbReference type="CDD" id="cd00063">
    <property type="entry name" value="FN3"/>
    <property type="match status" value="1"/>
</dbReference>
<evidence type="ECO:0000259" key="5">
    <source>
        <dbReference type="PROSITE" id="PS50853"/>
    </source>
</evidence>
<dbReference type="InterPro" id="IPR003599">
    <property type="entry name" value="Ig_sub"/>
</dbReference>
<keyword evidence="7" id="KW-1185">Reference proteome</keyword>
<dbReference type="Proteomes" id="UP001497382">
    <property type="component" value="Unassembled WGS sequence"/>
</dbReference>
<feature type="domain" description="Ig-like" evidence="4">
    <location>
        <begin position="147"/>
        <end position="237"/>
    </location>
</feature>
<proteinExistence type="predicted"/>
<name>A0AAV2B8Y4_9ARAC</name>
<organism evidence="6 7">
    <name type="scientific">Larinioides sclopetarius</name>
    <dbReference type="NCBI Taxonomy" id="280406"/>
    <lineage>
        <taxon>Eukaryota</taxon>
        <taxon>Metazoa</taxon>
        <taxon>Ecdysozoa</taxon>
        <taxon>Arthropoda</taxon>
        <taxon>Chelicerata</taxon>
        <taxon>Arachnida</taxon>
        <taxon>Araneae</taxon>
        <taxon>Araneomorphae</taxon>
        <taxon>Entelegynae</taxon>
        <taxon>Araneoidea</taxon>
        <taxon>Araneidae</taxon>
        <taxon>Larinioides</taxon>
    </lineage>
</organism>
<dbReference type="InterPro" id="IPR013783">
    <property type="entry name" value="Ig-like_fold"/>
</dbReference>
<dbReference type="SUPFAM" id="SSF48726">
    <property type="entry name" value="Immunoglobulin"/>
    <property type="match status" value="3"/>
</dbReference>
<dbReference type="SUPFAM" id="SSF49265">
    <property type="entry name" value="Fibronectin type III"/>
    <property type="match status" value="1"/>
</dbReference>
<reference evidence="6 7" key="1">
    <citation type="submission" date="2024-04" db="EMBL/GenBank/DDBJ databases">
        <authorList>
            <person name="Rising A."/>
            <person name="Reimegard J."/>
            <person name="Sonavane S."/>
            <person name="Akerstrom W."/>
            <person name="Nylinder S."/>
            <person name="Hedman E."/>
            <person name="Kallberg Y."/>
        </authorList>
    </citation>
    <scope>NUCLEOTIDE SEQUENCE [LARGE SCALE GENOMIC DNA]</scope>
</reference>
<feature type="signal peptide" evidence="3">
    <location>
        <begin position="1"/>
        <end position="26"/>
    </location>
</feature>
<dbReference type="InterPro" id="IPR036116">
    <property type="entry name" value="FN3_sf"/>
</dbReference>
<keyword evidence="1" id="KW-0677">Repeat</keyword>
<dbReference type="InterPro" id="IPR003961">
    <property type="entry name" value="FN3_dom"/>
</dbReference>
<accession>A0AAV2B8Y4</accession>
<dbReference type="InterPro" id="IPR050958">
    <property type="entry name" value="Cell_Adh-Cytoskel_Orgn"/>
</dbReference>
<dbReference type="InterPro" id="IPR003598">
    <property type="entry name" value="Ig_sub2"/>
</dbReference>
<dbReference type="GO" id="GO:0005886">
    <property type="term" value="C:plasma membrane"/>
    <property type="evidence" value="ECO:0007669"/>
    <property type="project" value="TreeGrafter"/>
</dbReference>
<feature type="chain" id="PRO_5043999184" evidence="3">
    <location>
        <begin position="27"/>
        <end position="502"/>
    </location>
</feature>
<dbReference type="InterPro" id="IPR036179">
    <property type="entry name" value="Ig-like_dom_sf"/>
</dbReference>
<dbReference type="GO" id="GO:0050808">
    <property type="term" value="P:synapse organization"/>
    <property type="evidence" value="ECO:0007669"/>
    <property type="project" value="TreeGrafter"/>
</dbReference>
<dbReference type="InterPro" id="IPR013098">
    <property type="entry name" value="Ig_I-set"/>
</dbReference>